<sequence length="283" mass="33716">MARDLQEDLDALWIRAERHHDAQELCPLFQRVPAEIRNQIFSLALAEYEDMSRPYDRDTHYWRPGFRGPRRVDVALLRTCKRVWLETRAVPLKALSDTPMAFFLADKNARPPECKGTGPFQTFRARRFLDIHWNALHTIQIFLQQGYFLEDFFSRGMLSPSTVILTIRYTDWMWWKQAYPVWFNSEEVQAHELPSSVDKIVVEFEVIEAEEQKLRALLRSIFENEEAYRWPRKGGKFLRIVRPEEYVKEWRWDGPTKLEGQSFKHHPEGDTMTRVVKAVTWEV</sequence>
<dbReference type="GeneID" id="54586041"/>
<organism evidence="1 2">
    <name type="scientific">Trematosphaeria pertusa</name>
    <dbReference type="NCBI Taxonomy" id="390896"/>
    <lineage>
        <taxon>Eukaryota</taxon>
        <taxon>Fungi</taxon>
        <taxon>Dikarya</taxon>
        <taxon>Ascomycota</taxon>
        <taxon>Pezizomycotina</taxon>
        <taxon>Dothideomycetes</taxon>
        <taxon>Pleosporomycetidae</taxon>
        <taxon>Pleosporales</taxon>
        <taxon>Massarineae</taxon>
        <taxon>Trematosphaeriaceae</taxon>
        <taxon>Trematosphaeria</taxon>
    </lineage>
</organism>
<evidence type="ECO:0000313" key="1">
    <source>
        <dbReference type="EMBL" id="KAF2254865.1"/>
    </source>
</evidence>
<dbReference type="RefSeq" id="XP_033689869.1">
    <property type="nucleotide sequence ID" value="XM_033832711.1"/>
</dbReference>
<reference evidence="1" key="1">
    <citation type="journal article" date="2020" name="Stud. Mycol.">
        <title>101 Dothideomycetes genomes: a test case for predicting lifestyles and emergence of pathogens.</title>
        <authorList>
            <person name="Haridas S."/>
            <person name="Albert R."/>
            <person name="Binder M."/>
            <person name="Bloem J."/>
            <person name="Labutti K."/>
            <person name="Salamov A."/>
            <person name="Andreopoulos B."/>
            <person name="Baker S."/>
            <person name="Barry K."/>
            <person name="Bills G."/>
            <person name="Bluhm B."/>
            <person name="Cannon C."/>
            <person name="Castanera R."/>
            <person name="Culley D."/>
            <person name="Daum C."/>
            <person name="Ezra D."/>
            <person name="Gonzalez J."/>
            <person name="Henrissat B."/>
            <person name="Kuo A."/>
            <person name="Liang C."/>
            <person name="Lipzen A."/>
            <person name="Lutzoni F."/>
            <person name="Magnuson J."/>
            <person name="Mondo S."/>
            <person name="Nolan M."/>
            <person name="Ohm R."/>
            <person name="Pangilinan J."/>
            <person name="Park H.-J."/>
            <person name="Ramirez L."/>
            <person name="Alfaro M."/>
            <person name="Sun H."/>
            <person name="Tritt A."/>
            <person name="Yoshinaga Y."/>
            <person name="Zwiers L.-H."/>
            <person name="Turgeon B."/>
            <person name="Goodwin S."/>
            <person name="Spatafora J."/>
            <person name="Crous P."/>
            <person name="Grigoriev I."/>
        </authorList>
    </citation>
    <scope>NUCLEOTIDE SEQUENCE</scope>
    <source>
        <strain evidence="1">CBS 122368</strain>
    </source>
</reference>
<name>A0A6A6IWD8_9PLEO</name>
<dbReference type="AlphaFoldDB" id="A0A6A6IWD8"/>
<proteinExistence type="predicted"/>
<accession>A0A6A6IWD8</accession>
<dbReference type="EMBL" id="ML987190">
    <property type="protein sequence ID" value="KAF2254865.1"/>
    <property type="molecule type" value="Genomic_DNA"/>
</dbReference>
<evidence type="ECO:0008006" key="3">
    <source>
        <dbReference type="Google" id="ProtNLM"/>
    </source>
</evidence>
<evidence type="ECO:0000313" key="2">
    <source>
        <dbReference type="Proteomes" id="UP000800094"/>
    </source>
</evidence>
<dbReference type="Proteomes" id="UP000800094">
    <property type="component" value="Unassembled WGS sequence"/>
</dbReference>
<dbReference type="OrthoDB" id="288942at2759"/>
<gene>
    <name evidence="1" type="ORF">BU26DRAFT_559514</name>
</gene>
<protein>
    <recommendedName>
        <fullName evidence="3">F-box domain-containing protein</fullName>
    </recommendedName>
</protein>
<keyword evidence="2" id="KW-1185">Reference proteome</keyword>